<gene>
    <name evidence="3" type="ORF">F3Y22_tig00116965pilonHSYRG00511</name>
</gene>
<feature type="compositionally biased region" description="Low complexity" evidence="1">
    <location>
        <begin position="112"/>
        <end position="127"/>
    </location>
</feature>
<dbReference type="AlphaFoldDB" id="A0A6A2XKH9"/>
<evidence type="ECO:0000256" key="1">
    <source>
        <dbReference type="SAM" id="MobiDB-lite"/>
    </source>
</evidence>
<name>A0A6A2XKH9_HIBSY</name>
<feature type="chain" id="PRO_5025676183" evidence="2">
    <location>
        <begin position="27"/>
        <end position="150"/>
    </location>
</feature>
<proteinExistence type="predicted"/>
<evidence type="ECO:0000313" key="3">
    <source>
        <dbReference type="EMBL" id="KAE8658969.1"/>
    </source>
</evidence>
<comment type="caution">
    <text evidence="3">The sequence shown here is derived from an EMBL/GenBank/DDBJ whole genome shotgun (WGS) entry which is preliminary data.</text>
</comment>
<reference evidence="3" key="1">
    <citation type="submission" date="2019-09" db="EMBL/GenBank/DDBJ databases">
        <title>Draft genome information of white flower Hibiscus syriacus.</title>
        <authorList>
            <person name="Kim Y.-M."/>
        </authorList>
    </citation>
    <scope>NUCLEOTIDE SEQUENCE [LARGE SCALE GENOMIC DNA]</scope>
    <source>
        <strain evidence="3">YM2019G1</strain>
    </source>
</reference>
<accession>A0A6A2XKH9</accession>
<dbReference type="EMBL" id="VEPZ02001739">
    <property type="protein sequence ID" value="KAE8658969.1"/>
    <property type="molecule type" value="Genomic_DNA"/>
</dbReference>
<keyword evidence="4" id="KW-1185">Reference proteome</keyword>
<dbReference type="Proteomes" id="UP000436088">
    <property type="component" value="Unassembled WGS sequence"/>
</dbReference>
<sequence>MFLLSGILRSLVGIYVLLLALPNGRDMTLPSKNHGRGNEVRRGMNRESATDLLKNAALSIELRSSEPNSEKSVGHRRAAGAANIGAWKIAIGDDVVQKNTSNSRPSIPPRRAPSSGSLSSMESAAMGKWSKNSFRKSKATTVIKSLKQIS</sequence>
<protein>
    <submittedName>
        <fullName evidence="3">Cytochrome B5, n3,ATCB5-D,CB5-D</fullName>
    </submittedName>
</protein>
<organism evidence="3 4">
    <name type="scientific">Hibiscus syriacus</name>
    <name type="common">Rose of Sharon</name>
    <dbReference type="NCBI Taxonomy" id="106335"/>
    <lineage>
        <taxon>Eukaryota</taxon>
        <taxon>Viridiplantae</taxon>
        <taxon>Streptophyta</taxon>
        <taxon>Embryophyta</taxon>
        <taxon>Tracheophyta</taxon>
        <taxon>Spermatophyta</taxon>
        <taxon>Magnoliopsida</taxon>
        <taxon>eudicotyledons</taxon>
        <taxon>Gunneridae</taxon>
        <taxon>Pentapetalae</taxon>
        <taxon>rosids</taxon>
        <taxon>malvids</taxon>
        <taxon>Malvales</taxon>
        <taxon>Malvaceae</taxon>
        <taxon>Malvoideae</taxon>
        <taxon>Hibiscus</taxon>
    </lineage>
</organism>
<evidence type="ECO:0000256" key="2">
    <source>
        <dbReference type="SAM" id="SignalP"/>
    </source>
</evidence>
<keyword evidence="2" id="KW-0732">Signal</keyword>
<evidence type="ECO:0000313" key="4">
    <source>
        <dbReference type="Proteomes" id="UP000436088"/>
    </source>
</evidence>
<feature type="signal peptide" evidence="2">
    <location>
        <begin position="1"/>
        <end position="26"/>
    </location>
</feature>
<feature type="region of interest" description="Disordered" evidence="1">
    <location>
        <begin position="98"/>
        <end position="134"/>
    </location>
</feature>